<feature type="region of interest" description="Disordered" evidence="11">
    <location>
        <begin position="35"/>
        <end position="74"/>
    </location>
</feature>
<evidence type="ECO:0000256" key="9">
    <source>
        <dbReference type="ARBA" id="ARBA00023242"/>
    </source>
</evidence>
<dbReference type="GO" id="GO:1901255">
    <property type="term" value="P:nucleotide-excision repair involved in interstrand cross-link repair"/>
    <property type="evidence" value="ECO:0007669"/>
    <property type="project" value="TreeGrafter"/>
</dbReference>
<dbReference type="AlphaFoldDB" id="A0A238FKU6"/>
<dbReference type="OrthoDB" id="68328at2759"/>
<dbReference type="GO" id="GO:0070914">
    <property type="term" value="P:UV-damage excision repair"/>
    <property type="evidence" value="ECO:0007669"/>
    <property type="project" value="TreeGrafter"/>
</dbReference>
<comment type="subcellular location">
    <subcellularLocation>
        <location evidence="1">Nucleus</location>
    </subcellularLocation>
</comment>
<evidence type="ECO:0000256" key="2">
    <source>
        <dbReference type="ARBA" id="ARBA00005548"/>
    </source>
</evidence>
<evidence type="ECO:0000256" key="1">
    <source>
        <dbReference type="ARBA" id="ARBA00004123"/>
    </source>
</evidence>
<evidence type="ECO:0000256" key="10">
    <source>
        <dbReference type="ARBA" id="ARBA00072989"/>
    </source>
</evidence>
<proteinExistence type="inferred from homology"/>
<reference evidence="14" key="1">
    <citation type="submission" date="2016-09" db="EMBL/GenBank/DDBJ databases">
        <authorList>
            <person name="Jeantristanb JTB J.-T."/>
            <person name="Ricardo R."/>
        </authorList>
    </citation>
    <scope>NUCLEOTIDE SEQUENCE [LARGE SCALE GENOMIC DNA]</scope>
</reference>
<keyword evidence="5" id="KW-0863">Zinc-finger</keyword>
<keyword evidence="14" id="KW-1185">Reference proteome</keyword>
<dbReference type="EMBL" id="FMSP01000009">
    <property type="protein sequence ID" value="SCV72771.1"/>
    <property type="molecule type" value="Genomic_DNA"/>
</dbReference>
<keyword evidence="7" id="KW-0238">DNA-binding</keyword>
<evidence type="ECO:0000256" key="4">
    <source>
        <dbReference type="ARBA" id="ARBA00022763"/>
    </source>
</evidence>
<dbReference type="FunFam" id="3.90.530.10:FF:000003">
    <property type="entry name" value="Dna repair rad14 protein"/>
    <property type="match status" value="1"/>
</dbReference>
<dbReference type="STRING" id="269621.A0A238FKU6"/>
<dbReference type="PROSITE" id="PS00753">
    <property type="entry name" value="XPA_2"/>
    <property type="match status" value="1"/>
</dbReference>
<keyword evidence="8" id="KW-0234">DNA repair</keyword>
<feature type="compositionally biased region" description="Low complexity" evidence="11">
    <location>
        <begin position="56"/>
        <end position="74"/>
    </location>
</feature>
<dbReference type="GO" id="GO:0008270">
    <property type="term" value="F:zinc ion binding"/>
    <property type="evidence" value="ECO:0007669"/>
    <property type="project" value="UniProtKB-KW"/>
</dbReference>
<dbReference type="Proteomes" id="UP000198372">
    <property type="component" value="Unassembled WGS sequence"/>
</dbReference>
<dbReference type="GO" id="GO:0000110">
    <property type="term" value="C:nucleotide-excision repair factor 1 complex"/>
    <property type="evidence" value="ECO:0007669"/>
    <property type="project" value="TreeGrafter"/>
</dbReference>
<accession>A0A238FKU6</accession>
<dbReference type="GO" id="GO:0000715">
    <property type="term" value="P:nucleotide-excision repair, DNA damage recognition"/>
    <property type="evidence" value="ECO:0007669"/>
    <property type="project" value="TreeGrafter"/>
</dbReference>
<keyword evidence="3" id="KW-0479">Metal-binding</keyword>
<evidence type="ECO:0000313" key="14">
    <source>
        <dbReference type="Proteomes" id="UP000198372"/>
    </source>
</evidence>
<sequence>MELSAQDARTIAQNRLKAKARVQERERHLIAASSSMLNSNSKRPLQVVPASSTSPTAPNTRRTHATTPTTLGTTTSSNALQQALASGSGDKAGVQHFQGVDKNAPLKNMIGNYIEYDLATVKNSKGGFLLDNEEDDPRKIRARQMEEALRQKRIENAQKQGQLREPKMALDQQQNPKCRHCGSMDLDAQLRTIFGVFVCAKHKAELPDLYSLLTKTECKEDYLLTDSELRDDELLPHLLRPNPHRPTYSNMMLFLRLQVEEFAFSDKKWGSPEALDAEFEKREAEKVDKKSKKFTQKLQELRKKTKTNVWHKRVEGEHEHQFEHGEGEGVQVCSECGFKVEVETF</sequence>
<dbReference type="PANTHER" id="PTHR10142">
    <property type="entry name" value="DNA REPAIR PROTEIN COMPLEMENTING XP-A CELLS"/>
    <property type="match status" value="1"/>
</dbReference>
<evidence type="ECO:0000256" key="7">
    <source>
        <dbReference type="ARBA" id="ARBA00023125"/>
    </source>
</evidence>
<dbReference type="PANTHER" id="PTHR10142:SF0">
    <property type="entry name" value="DNA REPAIR PROTEIN COMPLEMENTING XP-A CELLS"/>
    <property type="match status" value="1"/>
</dbReference>
<dbReference type="InterPro" id="IPR037129">
    <property type="entry name" value="XPA_sf"/>
</dbReference>
<protein>
    <recommendedName>
        <fullName evidence="10">DNA repair protein RAD14</fullName>
    </recommendedName>
</protein>
<evidence type="ECO:0000256" key="3">
    <source>
        <dbReference type="ARBA" id="ARBA00022723"/>
    </source>
</evidence>
<organism evidence="13 14">
    <name type="scientific">Microbotryum intermedium</name>
    <dbReference type="NCBI Taxonomy" id="269621"/>
    <lineage>
        <taxon>Eukaryota</taxon>
        <taxon>Fungi</taxon>
        <taxon>Dikarya</taxon>
        <taxon>Basidiomycota</taxon>
        <taxon>Pucciniomycotina</taxon>
        <taxon>Microbotryomycetes</taxon>
        <taxon>Microbotryales</taxon>
        <taxon>Microbotryaceae</taxon>
        <taxon>Microbotryum</taxon>
    </lineage>
</organism>
<evidence type="ECO:0000256" key="11">
    <source>
        <dbReference type="SAM" id="MobiDB-lite"/>
    </source>
</evidence>
<feature type="compositionally biased region" description="Polar residues" evidence="11">
    <location>
        <begin position="35"/>
        <end position="55"/>
    </location>
</feature>
<dbReference type="NCBIfam" id="TIGR00598">
    <property type="entry name" value="rad14"/>
    <property type="match status" value="1"/>
</dbReference>
<comment type="similarity">
    <text evidence="2">Belongs to the XPA family.</text>
</comment>
<keyword evidence="6" id="KW-0862">Zinc</keyword>
<evidence type="ECO:0000259" key="12">
    <source>
        <dbReference type="Pfam" id="PF05181"/>
    </source>
</evidence>
<dbReference type="CDD" id="cd21077">
    <property type="entry name" value="DBD_Rad14"/>
    <property type="match status" value="1"/>
</dbReference>
<dbReference type="GO" id="GO:0006284">
    <property type="term" value="P:base-excision repair"/>
    <property type="evidence" value="ECO:0007669"/>
    <property type="project" value="TreeGrafter"/>
</dbReference>
<dbReference type="GO" id="GO:0003684">
    <property type="term" value="F:damaged DNA binding"/>
    <property type="evidence" value="ECO:0007669"/>
    <property type="project" value="InterPro"/>
</dbReference>
<feature type="domain" description="XPA C-terminal" evidence="12">
    <location>
        <begin position="210"/>
        <end position="259"/>
    </location>
</feature>
<dbReference type="InterPro" id="IPR000465">
    <property type="entry name" value="XPA/RAD14"/>
</dbReference>
<evidence type="ECO:0000313" key="13">
    <source>
        <dbReference type="EMBL" id="SCV72771.1"/>
    </source>
</evidence>
<dbReference type="InterPro" id="IPR022656">
    <property type="entry name" value="XPA_C"/>
</dbReference>
<name>A0A238FKU6_9BASI</name>
<dbReference type="SUPFAM" id="SSF46955">
    <property type="entry name" value="Putative DNA-binding domain"/>
    <property type="match status" value="1"/>
</dbReference>
<dbReference type="InterPro" id="IPR009061">
    <property type="entry name" value="DNA-bd_dom_put_sf"/>
</dbReference>
<evidence type="ECO:0000256" key="8">
    <source>
        <dbReference type="ARBA" id="ARBA00023204"/>
    </source>
</evidence>
<gene>
    <name evidence="13" type="ORF">BQ2448_4308</name>
</gene>
<dbReference type="Pfam" id="PF05181">
    <property type="entry name" value="XPA_C"/>
    <property type="match status" value="1"/>
</dbReference>
<keyword evidence="4" id="KW-0227">DNA damage</keyword>
<dbReference type="Gene3D" id="3.90.530.10">
    <property type="entry name" value="XPA C-terminal domain"/>
    <property type="match status" value="1"/>
</dbReference>
<keyword evidence="9" id="KW-0539">Nucleus</keyword>
<evidence type="ECO:0000256" key="6">
    <source>
        <dbReference type="ARBA" id="ARBA00022833"/>
    </source>
</evidence>
<evidence type="ECO:0000256" key="5">
    <source>
        <dbReference type="ARBA" id="ARBA00022771"/>
    </source>
</evidence>
<dbReference type="InterPro" id="IPR022658">
    <property type="entry name" value="XPA_CS"/>
</dbReference>